<dbReference type="EC" id="2.7.13.3" evidence="2"/>
<comment type="caution">
    <text evidence="13">The sequence shown here is derived from an EMBL/GenBank/DDBJ whole genome shotgun (WGS) entry which is preliminary data.</text>
</comment>
<dbReference type="RefSeq" id="WP_130510986.1">
    <property type="nucleotide sequence ID" value="NZ_SHKY01000001.1"/>
</dbReference>
<keyword evidence="6 13" id="KW-0418">Kinase</keyword>
<feature type="domain" description="Signal transduction histidine kinase subgroup 3 dimerisation and phosphoacceptor" evidence="11">
    <location>
        <begin position="237"/>
        <end position="304"/>
    </location>
</feature>
<proteinExistence type="predicted"/>
<gene>
    <name evidence="13" type="ORF">EV385_4220</name>
</gene>
<keyword evidence="9" id="KW-0812">Transmembrane</keyword>
<evidence type="ECO:0000313" key="14">
    <source>
        <dbReference type="Proteomes" id="UP000292564"/>
    </source>
</evidence>
<dbReference type="InterPro" id="IPR011712">
    <property type="entry name" value="Sig_transdc_His_kin_sub3_dim/P"/>
</dbReference>
<protein>
    <recommendedName>
        <fullName evidence="2">histidine kinase</fullName>
        <ecNumber evidence="2">2.7.13.3</ecNumber>
    </recommendedName>
</protein>
<keyword evidence="9" id="KW-0472">Membrane</keyword>
<dbReference type="Pfam" id="PF13796">
    <property type="entry name" value="Sensor"/>
    <property type="match status" value="1"/>
</dbReference>
<keyword evidence="7" id="KW-0067">ATP-binding</keyword>
<evidence type="ECO:0000256" key="2">
    <source>
        <dbReference type="ARBA" id="ARBA00012438"/>
    </source>
</evidence>
<dbReference type="GO" id="GO:0046983">
    <property type="term" value="F:protein dimerization activity"/>
    <property type="evidence" value="ECO:0007669"/>
    <property type="project" value="InterPro"/>
</dbReference>
<feature type="transmembrane region" description="Helical" evidence="9">
    <location>
        <begin position="70"/>
        <end position="93"/>
    </location>
</feature>
<accession>A0A4Q7ZMW6</accession>
<dbReference type="InterPro" id="IPR003594">
    <property type="entry name" value="HATPase_dom"/>
</dbReference>
<dbReference type="AlphaFoldDB" id="A0A4Q7ZMW6"/>
<keyword evidence="3" id="KW-0597">Phosphoprotein</keyword>
<comment type="catalytic activity">
    <reaction evidence="1">
        <text>ATP + protein L-histidine = ADP + protein N-phospho-L-histidine.</text>
        <dbReference type="EC" id="2.7.13.3"/>
    </reaction>
</comment>
<keyword evidence="14" id="KW-1185">Reference proteome</keyword>
<dbReference type="Gene3D" id="3.30.565.10">
    <property type="entry name" value="Histidine kinase-like ATPase, C-terminal domain"/>
    <property type="match status" value="1"/>
</dbReference>
<feature type="transmembrane region" description="Helical" evidence="9">
    <location>
        <begin position="140"/>
        <end position="165"/>
    </location>
</feature>
<evidence type="ECO:0000256" key="5">
    <source>
        <dbReference type="ARBA" id="ARBA00022741"/>
    </source>
</evidence>
<evidence type="ECO:0000256" key="1">
    <source>
        <dbReference type="ARBA" id="ARBA00000085"/>
    </source>
</evidence>
<dbReference type="InterPro" id="IPR036890">
    <property type="entry name" value="HATPase_C_sf"/>
</dbReference>
<dbReference type="PANTHER" id="PTHR24421:SF10">
    <property type="entry name" value="NITRATE_NITRITE SENSOR PROTEIN NARQ"/>
    <property type="match status" value="1"/>
</dbReference>
<keyword evidence="9" id="KW-1133">Transmembrane helix</keyword>
<evidence type="ECO:0000256" key="4">
    <source>
        <dbReference type="ARBA" id="ARBA00022679"/>
    </source>
</evidence>
<dbReference type="Gene3D" id="1.20.5.1930">
    <property type="match status" value="1"/>
</dbReference>
<dbReference type="InterPro" id="IPR025828">
    <property type="entry name" value="Put_sensor_dom"/>
</dbReference>
<evidence type="ECO:0000259" key="10">
    <source>
        <dbReference type="Pfam" id="PF02518"/>
    </source>
</evidence>
<keyword evidence="4" id="KW-0808">Transferase</keyword>
<evidence type="ECO:0000313" key="13">
    <source>
        <dbReference type="EMBL" id="RZU52362.1"/>
    </source>
</evidence>
<evidence type="ECO:0000259" key="12">
    <source>
        <dbReference type="Pfam" id="PF13796"/>
    </source>
</evidence>
<feature type="domain" description="Putative sensor" evidence="12">
    <location>
        <begin position="71"/>
        <end position="208"/>
    </location>
</feature>
<dbReference type="OrthoDB" id="4198152at2"/>
<dbReference type="GO" id="GO:0016020">
    <property type="term" value="C:membrane"/>
    <property type="evidence" value="ECO:0007669"/>
    <property type="project" value="InterPro"/>
</dbReference>
<evidence type="ECO:0000259" key="11">
    <source>
        <dbReference type="Pfam" id="PF07730"/>
    </source>
</evidence>
<feature type="transmembrane region" description="Helical" evidence="9">
    <location>
        <begin position="177"/>
        <end position="197"/>
    </location>
</feature>
<dbReference type="EMBL" id="SHKY01000001">
    <property type="protein sequence ID" value="RZU52362.1"/>
    <property type="molecule type" value="Genomic_DNA"/>
</dbReference>
<dbReference type="InterPro" id="IPR050482">
    <property type="entry name" value="Sensor_HK_TwoCompSys"/>
</dbReference>
<organism evidence="13 14">
    <name type="scientific">Krasilnikovia cinnamomea</name>
    <dbReference type="NCBI Taxonomy" id="349313"/>
    <lineage>
        <taxon>Bacteria</taxon>
        <taxon>Bacillati</taxon>
        <taxon>Actinomycetota</taxon>
        <taxon>Actinomycetes</taxon>
        <taxon>Micromonosporales</taxon>
        <taxon>Micromonosporaceae</taxon>
        <taxon>Krasilnikovia</taxon>
    </lineage>
</organism>
<feature type="transmembrane region" description="Helical" evidence="9">
    <location>
        <begin position="33"/>
        <end position="58"/>
    </location>
</feature>
<dbReference type="Pfam" id="PF07730">
    <property type="entry name" value="HisKA_3"/>
    <property type="match status" value="1"/>
</dbReference>
<evidence type="ECO:0000256" key="8">
    <source>
        <dbReference type="ARBA" id="ARBA00023012"/>
    </source>
</evidence>
<evidence type="ECO:0000256" key="7">
    <source>
        <dbReference type="ARBA" id="ARBA00022840"/>
    </source>
</evidence>
<evidence type="ECO:0000256" key="6">
    <source>
        <dbReference type="ARBA" id="ARBA00022777"/>
    </source>
</evidence>
<evidence type="ECO:0000256" key="3">
    <source>
        <dbReference type="ARBA" id="ARBA00022553"/>
    </source>
</evidence>
<dbReference type="GO" id="GO:0005524">
    <property type="term" value="F:ATP binding"/>
    <property type="evidence" value="ECO:0007669"/>
    <property type="project" value="UniProtKB-KW"/>
</dbReference>
<keyword evidence="8" id="KW-0902">Two-component regulatory system</keyword>
<keyword evidence="5" id="KW-0547">Nucleotide-binding</keyword>
<dbReference type="SUPFAM" id="SSF55874">
    <property type="entry name" value="ATPase domain of HSP90 chaperone/DNA topoisomerase II/histidine kinase"/>
    <property type="match status" value="1"/>
</dbReference>
<feature type="domain" description="Histidine kinase/HSP90-like ATPase" evidence="10">
    <location>
        <begin position="344"/>
        <end position="426"/>
    </location>
</feature>
<dbReference type="GO" id="GO:0000155">
    <property type="term" value="F:phosphorelay sensor kinase activity"/>
    <property type="evidence" value="ECO:0007669"/>
    <property type="project" value="InterPro"/>
</dbReference>
<dbReference type="Proteomes" id="UP000292564">
    <property type="component" value="Unassembled WGS sequence"/>
</dbReference>
<dbReference type="Pfam" id="PF02518">
    <property type="entry name" value="HATPase_c"/>
    <property type="match status" value="1"/>
</dbReference>
<evidence type="ECO:0000256" key="9">
    <source>
        <dbReference type="SAM" id="Phobius"/>
    </source>
</evidence>
<dbReference type="PANTHER" id="PTHR24421">
    <property type="entry name" value="NITRATE/NITRITE SENSOR PROTEIN NARX-RELATED"/>
    <property type="match status" value="1"/>
</dbReference>
<reference evidence="13 14" key="1">
    <citation type="submission" date="2019-02" db="EMBL/GenBank/DDBJ databases">
        <title>Sequencing the genomes of 1000 actinobacteria strains.</title>
        <authorList>
            <person name="Klenk H.-P."/>
        </authorList>
    </citation>
    <scope>NUCLEOTIDE SEQUENCE [LARGE SCALE GENOMIC DNA]</scope>
    <source>
        <strain evidence="13 14">DSM 45162</strain>
    </source>
</reference>
<name>A0A4Q7ZMW6_9ACTN</name>
<dbReference type="CDD" id="cd16917">
    <property type="entry name" value="HATPase_UhpB-NarQ-NarX-like"/>
    <property type="match status" value="1"/>
</dbReference>
<sequence length="427" mass="44685">MTSGGNDDKTRGWPLAAVRALASPHAWRATFHLMAGMFLGATTAATVWLLAVLCSAAVASLVQGPTGDRLLAVLYVFVAVLVPLVLLPCVRFLSALQRERFRALLAVEIAAPRHDPGTGWLRLLRPWTAGSSWRQLAYHLLAPLLGVLGGAVVVLCWSAPVLAALPDGGRSWPENVGWFGGAVALLLAAPWVARGLAAADTAAARRLLGPDRAEALAARVEALARSRAELADAADAERRRIERDLHDGVQQRLVYLAMRLGMARAALSDAAPQVRDVIAEAHDEATAALAELRDFVRGLHPAVLNDRGLDAALSGVAARAPLPVKLRVEVARRCSPSIEAIAYFAVSEALTNVAKHADASRAEVVARRAGDRLVVTVTDDGRGGASADGAGTGLRGLAQRVAAVDGALTVVSPAGGPTTVTVEIPCE</sequence>